<dbReference type="EMBL" id="CP036170">
    <property type="protein sequence ID" value="QBF72841.1"/>
    <property type="molecule type" value="Genomic_DNA"/>
</dbReference>
<dbReference type="AlphaFoldDB" id="B0NDN9"/>
<name>B0NDN9_CLOS5</name>
<dbReference type="RefSeq" id="WP_004606807.1">
    <property type="nucleotide sequence ID" value="NZ_CP036170.1"/>
</dbReference>
<sequence length="533" mass="60923">MSFSVNSSQQISIFDATANLTQREIKMLEKSWAKYFAENIFPAIDEEPFKVLYSDRPSRHNTPVNVIIGALIIKEIFQLTDEEIVETLPFDIRYQYALHTTSFEEQPLNDRTLGRFRARCNTYEERTGIDLIHQCIVGLSSEMAKMMKINTGMRRMDSLMVASSIKKMSRLELLYTCVANLAKFMHKSEDGAFPKSLIHYTEEDDHNRVLYHNRSEDTESKITQVLKDAARIITACGSRYDESSDYQLLIRVIEEQTDKEPDGNLILKSGKSDMNSELLQNPADPDATFRAKAGKDYRGYIANVVETADKNNSIVVDYQFEKNIYSDSQFVKDYLDKQPVSEEETILVTDGGYCGYENVKQAAEKNVHLITTDLKGADVADIYADFKFSEDGKEIISCPAGHRPKSNVYDINTQKCKASFPIEQCKGCPHFAECNPQLHVRVATIKLAKRTSYHAEQQRFFKTEKLKEYAHFRNGVETIPAALRKRHNVDKMPVRGLIRCRLYFGFKVAAMNVRKLVKYMSRLGKCALTPEIA</sequence>
<keyword evidence="4" id="KW-1185">Reference proteome</keyword>
<feature type="domain" description="Transposase InsH N-terminal" evidence="1">
    <location>
        <begin position="36"/>
        <end position="119"/>
    </location>
</feature>
<dbReference type="Proteomes" id="UP000289664">
    <property type="component" value="Chromosome"/>
</dbReference>
<reference evidence="3 4" key="1">
    <citation type="journal article" date="2019" name="Appl. Environ. Microbiol.">
        <title>Clostridium scindens ATCC 35704: integration of nutritional requirements, the complete genome sequence, and global transcriptional responses to bile acids.</title>
        <authorList>
            <person name="Devendran S."/>
            <person name="Shrestha R."/>
            <person name="Alves J.M.P."/>
            <person name="Wolf P.G."/>
            <person name="Ly L."/>
            <person name="Hernandez A.G."/>
            <person name="Mendez-Garcia C."/>
            <person name="Inboden A."/>
            <person name="Wiley J."/>
            <person name="Paul O."/>
            <person name="Allen A."/>
            <person name="Springer E."/>
            <person name="Wright C.L."/>
            <person name="Fields C.J."/>
            <person name="Daniel S.L."/>
            <person name="Ridlon J.M."/>
        </authorList>
    </citation>
    <scope>NUCLEOTIDE SEQUENCE [LARGE SCALE GENOMIC DNA]</scope>
    <source>
        <strain evidence="3 4">ATCC 35704</strain>
    </source>
</reference>
<dbReference type="GeneID" id="62694432"/>
<dbReference type="eggNOG" id="COG3039">
    <property type="taxonomic scope" value="Bacteria"/>
</dbReference>
<protein>
    <submittedName>
        <fullName evidence="3">Uncharacterized protein</fullName>
    </submittedName>
</protein>
<evidence type="ECO:0000259" key="1">
    <source>
        <dbReference type="Pfam" id="PF05598"/>
    </source>
</evidence>
<feature type="domain" description="Transposase DDE" evidence="2">
    <location>
        <begin position="397"/>
        <end position="517"/>
    </location>
</feature>
<dbReference type="OrthoDB" id="9789070at2"/>
<evidence type="ECO:0000313" key="3">
    <source>
        <dbReference type="EMBL" id="QBF72841.1"/>
    </source>
</evidence>
<dbReference type="Pfam" id="PF13751">
    <property type="entry name" value="DDE_Tnp_1_6"/>
    <property type="match status" value="1"/>
</dbReference>
<gene>
    <name evidence="3" type="ORF">HDCHBGLK_00186</name>
</gene>
<dbReference type="Pfam" id="PF05598">
    <property type="entry name" value="DUF772"/>
    <property type="match status" value="1"/>
</dbReference>
<dbReference type="PANTHER" id="PTHR33408">
    <property type="entry name" value="TRANSPOSASE"/>
    <property type="match status" value="1"/>
</dbReference>
<dbReference type="InterPro" id="IPR025668">
    <property type="entry name" value="Tnp_DDE_dom"/>
</dbReference>
<evidence type="ECO:0000259" key="2">
    <source>
        <dbReference type="Pfam" id="PF13751"/>
    </source>
</evidence>
<dbReference type="InterPro" id="IPR008490">
    <property type="entry name" value="Transposase_InsH_N"/>
</dbReference>
<proteinExistence type="predicted"/>
<dbReference type="STRING" id="411468.CLOSCI_01567"/>
<dbReference type="KEGG" id="csci:HDCHBGLK_00186"/>
<dbReference type="HOGENOM" id="CLU_034194_0_0_9"/>
<accession>B0NDN9</accession>
<evidence type="ECO:0000313" key="4">
    <source>
        <dbReference type="Proteomes" id="UP000289664"/>
    </source>
</evidence>
<organism evidence="3 4">
    <name type="scientific">Clostridium scindens (strain ATCC 35704 / DSM 5676 / VPI 13733 / 19)</name>
    <dbReference type="NCBI Taxonomy" id="411468"/>
    <lineage>
        <taxon>Bacteria</taxon>
        <taxon>Bacillati</taxon>
        <taxon>Bacillota</taxon>
        <taxon>Clostridia</taxon>
        <taxon>Lachnospirales</taxon>
        <taxon>Lachnospiraceae</taxon>
    </lineage>
</organism>
<dbReference type="PANTHER" id="PTHR33408:SF2">
    <property type="entry name" value="TRANSPOSASE DDE DOMAIN-CONTAINING PROTEIN"/>
    <property type="match status" value="1"/>
</dbReference>